<dbReference type="InterPro" id="IPR036465">
    <property type="entry name" value="vWFA_dom_sf"/>
</dbReference>
<evidence type="ECO:0000256" key="1">
    <source>
        <dbReference type="SAM" id="SignalP"/>
    </source>
</evidence>
<organism evidence="2 3">
    <name type="scientific">Stigmatella ashevillensis</name>
    <dbReference type="NCBI Taxonomy" id="2995309"/>
    <lineage>
        <taxon>Bacteria</taxon>
        <taxon>Pseudomonadati</taxon>
        <taxon>Myxococcota</taxon>
        <taxon>Myxococcia</taxon>
        <taxon>Myxococcales</taxon>
        <taxon>Cystobacterineae</taxon>
        <taxon>Archangiaceae</taxon>
        <taxon>Stigmatella</taxon>
    </lineage>
</organism>
<evidence type="ECO:0000313" key="2">
    <source>
        <dbReference type="EMBL" id="MDC0711643.1"/>
    </source>
</evidence>
<reference evidence="2 3" key="1">
    <citation type="submission" date="2022-11" db="EMBL/GenBank/DDBJ databases">
        <title>Minimal conservation of predation-associated metabolite biosynthetic gene clusters underscores biosynthetic potential of Myxococcota including descriptions for ten novel species: Archangium lansinium sp. nov., Myxococcus landrumus sp. nov., Nannocystis bai.</title>
        <authorList>
            <person name="Ahearne A."/>
            <person name="Stevens C."/>
            <person name="Dowd S."/>
        </authorList>
    </citation>
    <scope>NUCLEOTIDE SEQUENCE [LARGE SCALE GENOMIC DNA]</scope>
    <source>
        <strain evidence="2 3">NCWAL01</strain>
    </source>
</reference>
<keyword evidence="3" id="KW-1185">Reference proteome</keyword>
<dbReference type="EMBL" id="JAQNDM010000002">
    <property type="protein sequence ID" value="MDC0711643.1"/>
    <property type="molecule type" value="Genomic_DNA"/>
</dbReference>
<gene>
    <name evidence="2" type="ORF">POL68_24455</name>
</gene>
<dbReference type="Gene3D" id="3.40.50.410">
    <property type="entry name" value="von Willebrand factor, type A domain"/>
    <property type="match status" value="1"/>
</dbReference>
<evidence type="ECO:0000313" key="3">
    <source>
        <dbReference type="Proteomes" id="UP001221838"/>
    </source>
</evidence>
<sequence>MKRWVLGWMLLGAVGAASAQLGSSGNSPACCQLTTSLIEDVLLNVEPPGDERFFRRWATPPNVHFILDVSPSMADLPQVDANNYQAFYDATVNGCENPKLNAFADTRGWQPGVQYPLPDNGTGIGPDTGFPDLFRDNRYYAMGFWGTQNSPPPQWNTREQACQSVVPQWNTVNAAQYVKCLQCLSTRGYFKAFNSGISGQTNPDFILWGRFLNFNPPKYVTARAVLKRVIKDLRGARVGLSVLNGTSSSHRMRLRPGCQAGLLDPSAFDDSRWELIYHINALSFQSGNSLARALLNTGYYFTSGPSVYRDVFGFGSNPANYSYPGDFANEALSSELRSICWGHQATEVILIADGEPVSDSLSSLMMNRIRTRNGGPVNCPASRPCPDQGANAGNYLLDDVAKLLATSDLQHNTPPVVGDLDTRGQQSIRVHAIGYGFDSNLLKNTVDVGGGLYYSVDDADSLKNALLHFLAPQEIPARTTALAAPALALPRGGGLAAAAVPRLRTFDAQDTQPRQGFLYRFRHMSERELGCEPAAPFPQPGDLNADGDCDDLHLMDAEDQAVVETAEGTFVKRSNATVPAKPYWEAGQVLKPEGVPTARWKERRIFTLVDGNGDGKIDHQDTPVEFTEANAGVLMESLGIHPTTFAPECQRLYGFLPANTPLECARLVIRWYRGADAMNPETSQRGLDRPFLLHGSAHASPIAVEPPASKARCDTSPQCTRALYSGATPLQEGYLIPGNARADAYDKYRFEAGTRDQLLLMGSSGGMLHAFHNGRFLSAEPETELGIYDAGTGQELWAVVPPDMLPKMLPNVGKHAYFVDGTAMVREVWMDGVGAGAVRDGRKQWMEYRTVAVVGSGRGGVHHFALDLTDLLATDLPSTPRLPNTPGTFLWMWPQPCDALALQVGQSVSHFSPQAPPLGAVALTPPADDALGALRGMPGVRAGKSLAFDEVSTRERWVVALNGGYDPHQMRGRGMALVDLATGHTVWSFFLGDGQRRSDQLLYPVTAGVALADVDNLYKGTLERDELFDTATVGDYGGQLWVARFWNPGHWNATTQRVDNWHAARAFRVASQGGSPERLRGPFASTASNWVRQETGELRTFVGTGDRQNLSEESSVCHSGNMRACAEQGCSVSNALEVYRGGQLAASSEARYGAWAYAQGGHTPGTPGPACQSAQVRFTSGHGFDAACGGGSSPFTMEYRCTGSSNAWRCEPWNAFKPSFRYVRGVPPYPERFYGLSSYGGAPSRTFNTSQEADAFERQMLTDADLQDVGQFDASGAVTPDEVEASPSGKGWYLTYARAFERTSTSAAVVNGCVLWNALEAHGVSAQGGWAAAMHTARLYQADPFTGKAHCAAGFSGPGGARARFLGFASTASPPEVIPLRWEAEGQVHTSVVLSTPVVPRADTGQQQPLVSVPVSP</sequence>
<comment type="caution">
    <text evidence="2">The sequence shown here is derived from an EMBL/GenBank/DDBJ whole genome shotgun (WGS) entry which is preliminary data.</text>
</comment>
<keyword evidence="1" id="KW-0732">Signal</keyword>
<proteinExistence type="predicted"/>
<protein>
    <submittedName>
        <fullName evidence="2">Pilus assembly protein PilY</fullName>
    </submittedName>
</protein>
<dbReference type="Proteomes" id="UP001221838">
    <property type="component" value="Unassembled WGS sequence"/>
</dbReference>
<dbReference type="RefSeq" id="WP_272141627.1">
    <property type="nucleotide sequence ID" value="NZ_JAQNDM010000002.1"/>
</dbReference>
<feature type="signal peptide" evidence="1">
    <location>
        <begin position="1"/>
        <end position="19"/>
    </location>
</feature>
<feature type="chain" id="PRO_5045447537" evidence="1">
    <location>
        <begin position="20"/>
        <end position="1417"/>
    </location>
</feature>
<name>A0ABT5DEV0_9BACT</name>
<accession>A0ABT5DEV0</accession>